<feature type="non-terminal residue" evidence="1">
    <location>
        <position position="77"/>
    </location>
</feature>
<proteinExistence type="predicted"/>
<evidence type="ECO:0000313" key="1">
    <source>
        <dbReference type="EMBL" id="GAH46266.1"/>
    </source>
</evidence>
<name>X1FKQ3_9ZZZZ</name>
<sequence length="77" mass="8954">MSRESHSSKVKGNKTGFHHKFVYIDGFGREVQNKLYVEAGDLNGNYITHRWLGTGTKIYNNKGKEFQLFEPFFSDNH</sequence>
<dbReference type="EMBL" id="BARU01008938">
    <property type="protein sequence ID" value="GAH46266.1"/>
    <property type="molecule type" value="Genomic_DNA"/>
</dbReference>
<dbReference type="AlphaFoldDB" id="X1FKQ3"/>
<organism evidence="1">
    <name type="scientific">marine sediment metagenome</name>
    <dbReference type="NCBI Taxonomy" id="412755"/>
    <lineage>
        <taxon>unclassified sequences</taxon>
        <taxon>metagenomes</taxon>
        <taxon>ecological metagenomes</taxon>
    </lineage>
</organism>
<reference evidence="1" key="1">
    <citation type="journal article" date="2014" name="Front. Microbiol.">
        <title>High frequency of phylogenetically diverse reductive dehalogenase-homologous genes in deep subseafloor sedimentary metagenomes.</title>
        <authorList>
            <person name="Kawai M."/>
            <person name="Futagami T."/>
            <person name="Toyoda A."/>
            <person name="Takaki Y."/>
            <person name="Nishi S."/>
            <person name="Hori S."/>
            <person name="Arai W."/>
            <person name="Tsubouchi T."/>
            <person name="Morono Y."/>
            <person name="Uchiyama I."/>
            <person name="Ito T."/>
            <person name="Fujiyama A."/>
            <person name="Inagaki F."/>
            <person name="Takami H."/>
        </authorList>
    </citation>
    <scope>NUCLEOTIDE SEQUENCE</scope>
    <source>
        <strain evidence="1">Expedition CK06-06</strain>
    </source>
</reference>
<comment type="caution">
    <text evidence="1">The sequence shown here is derived from an EMBL/GenBank/DDBJ whole genome shotgun (WGS) entry which is preliminary data.</text>
</comment>
<gene>
    <name evidence="1" type="ORF">S03H2_17344</name>
</gene>
<accession>X1FKQ3</accession>
<protein>
    <submittedName>
        <fullName evidence="1">Uncharacterized protein</fullName>
    </submittedName>
</protein>